<reference evidence="2" key="1">
    <citation type="submission" date="2023-10" db="EMBL/GenBank/DDBJ databases">
        <authorList>
            <person name="Chen Y."/>
            <person name="Shah S."/>
            <person name="Dougan E. K."/>
            <person name="Thang M."/>
            <person name="Chan C."/>
        </authorList>
    </citation>
    <scope>NUCLEOTIDE SEQUENCE [LARGE SCALE GENOMIC DNA]</scope>
</reference>
<keyword evidence="3" id="KW-1185">Reference proteome</keyword>
<feature type="region of interest" description="Disordered" evidence="1">
    <location>
        <begin position="370"/>
        <end position="443"/>
    </location>
</feature>
<proteinExistence type="predicted"/>
<accession>A0ABN9PN42</accession>
<dbReference type="Pfam" id="PF19030">
    <property type="entry name" value="TSP1_ADAMTS"/>
    <property type="match status" value="1"/>
</dbReference>
<gene>
    <name evidence="2" type="ORF">PCOR1329_LOCUS3428</name>
</gene>
<name>A0ABN9PN42_9DINO</name>
<sequence>MEASTIGLSGANFIDELLAALQDDGVGAPPGLATATLVVGTPALANFTVPVARWVARTPWSLCSNMCGPGERTRMVECVGAWGNNGTDLCNANAAPGFTMESYMPDSEPCEQYTSCAYDWSCPSGPDPVTGEGCETQASGVAIGIAVAFLCFGCLLCQYIRRSKRALEDKLNDMLGFKRTNIYWEDEDGREETTDSISHQLFYTGQAVEYWSKPHQTWLPANILAVKETQYYDNALKFYALSFDVSTGSAEQKVHGVDMMNLRVPFVHGELVSVFSQKYGKWFPARIHESWYDVDTRIEYDVMLEDVFDDYLGTYVLSELQKDLERHCIDRGENLPALKKIPAKRLRRRYNSGDRVRVYRGADEGFVEAEVVREEEEEAGRRDDRTPPNLSPRTGNATPPGVAAAGRPRSQSSLRSRSPSPGGSTSPPAGAQEKARRHHGGKRYALVTVRRVLSAGARSVHGLPEETMRLPEYVLRRPAAPQGAAAPPAGRGAPRGGGVAPGRAPTSPGTEVWVN</sequence>
<evidence type="ECO:0000256" key="1">
    <source>
        <dbReference type="SAM" id="MobiDB-lite"/>
    </source>
</evidence>
<feature type="compositionally biased region" description="Low complexity" evidence="1">
    <location>
        <begin position="406"/>
        <end position="430"/>
    </location>
</feature>
<protein>
    <submittedName>
        <fullName evidence="2">Uncharacterized protein</fullName>
    </submittedName>
</protein>
<dbReference type="EMBL" id="CAUYUJ010000886">
    <property type="protein sequence ID" value="CAK0792997.1"/>
    <property type="molecule type" value="Genomic_DNA"/>
</dbReference>
<evidence type="ECO:0000313" key="3">
    <source>
        <dbReference type="Proteomes" id="UP001189429"/>
    </source>
</evidence>
<dbReference type="SUPFAM" id="SSF82895">
    <property type="entry name" value="TSP-1 type 1 repeat"/>
    <property type="match status" value="1"/>
</dbReference>
<comment type="caution">
    <text evidence="2">The sequence shown here is derived from an EMBL/GenBank/DDBJ whole genome shotgun (WGS) entry which is preliminary data.</text>
</comment>
<evidence type="ECO:0000313" key="2">
    <source>
        <dbReference type="EMBL" id="CAK0792997.1"/>
    </source>
</evidence>
<feature type="compositionally biased region" description="Low complexity" evidence="1">
    <location>
        <begin position="480"/>
        <end position="492"/>
    </location>
</feature>
<dbReference type="Proteomes" id="UP001189429">
    <property type="component" value="Unassembled WGS sequence"/>
</dbReference>
<dbReference type="InterPro" id="IPR036383">
    <property type="entry name" value="TSP1_rpt_sf"/>
</dbReference>
<organism evidence="2 3">
    <name type="scientific">Prorocentrum cordatum</name>
    <dbReference type="NCBI Taxonomy" id="2364126"/>
    <lineage>
        <taxon>Eukaryota</taxon>
        <taxon>Sar</taxon>
        <taxon>Alveolata</taxon>
        <taxon>Dinophyceae</taxon>
        <taxon>Prorocentrales</taxon>
        <taxon>Prorocentraceae</taxon>
        <taxon>Prorocentrum</taxon>
    </lineage>
</organism>
<feature type="region of interest" description="Disordered" evidence="1">
    <location>
        <begin position="480"/>
        <end position="515"/>
    </location>
</feature>